<evidence type="ECO:0000256" key="6">
    <source>
        <dbReference type="ARBA" id="ARBA00022989"/>
    </source>
</evidence>
<keyword evidence="14" id="KW-0175">Coiled coil</keyword>
<accession>A0ABX5J4I8</accession>
<gene>
    <name evidence="13" type="primary">atpF</name>
    <name evidence="15" type="ORF">C8J29_11250</name>
</gene>
<organism evidence="15 16">
    <name type="scientific">Cereibacter johrii</name>
    <dbReference type="NCBI Taxonomy" id="445629"/>
    <lineage>
        <taxon>Bacteria</taxon>
        <taxon>Pseudomonadati</taxon>
        <taxon>Pseudomonadota</taxon>
        <taxon>Alphaproteobacteria</taxon>
        <taxon>Rhodobacterales</taxon>
        <taxon>Paracoccaceae</taxon>
        <taxon>Cereibacter</taxon>
    </lineage>
</organism>
<dbReference type="HAMAP" id="MF_01398">
    <property type="entry name" value="ATP_synth_b_bprime"/>
    <property type="match status" value="1"/>
</dbReference>
<keyword evidence="16" id="KW-1185">Reference proteome</keyword>
<comment type="caution">
    <text evidence="15">The sequence shown here is derived from an EMBL/GenBank/DDBJ whole genome shotgun (WGS) entry which is preliminary data.</text>
</comment>
<comment type="similarity">
    <text evidence="1 13">Belongs to the ATPase B chain family.</text>
</comment>
<feature type="transmembrane region" description="Helical" evidence="13">
    <location>
        <begin position="6"/>
        <end position="27"/>
    </location>
</feature>
<dbReference type="EMBL" id="PZZW01000012">
    <property type="protein sequence ID" value="PTM75260.1"/>
    <property type="molecule type" value="Genomic_DNA"/>
</dbReference>
<evidence type="ECO:0000256" key="7">
    <source>
        <dbReference type="ARBA" id="ARBA00023065"/>
    </source>
</evidence>
<evidence type="ECO:0000256" key="2">
    <source>
        <dbReference type="ARBA" id="ARBA00022448"/>
    </source>
</evidence>
<keyword evidence="7 13" id="KW-0406">Ion transport</keyword>
<dbReference type="PANTHER" id="PTHR33445:SF2">
    <property type="entry name" value="ATP SYNTHASE SUBUNIT B', CHLOROPLASTIC"/>
    <property type="match status" value="1"/>
</dbReference>
<protein>
    <recommendedName>
        <fullName evidence="13">ATP synthase subunit b</fullName>
    </recommendedName>
    <alternativeName>
        <fullName evidence="13">ATP synthase F(0) sector subunit b</fullName>
    </alternativeName>
    <alternativeName>
        <fullName evidence="13">ATPase subunit I</fullName>
    </alternativeName>
    <alternativeName>
        <fullName evidence="13">F-type ATPase subunit b</fullName>
        <shortName evidence="13">F-ATPase subunit b</shortName>
    </alternativeName>
</protein>
<keyword evidence="3 13" id="KW-0138">CF(0)</keyword>
<evidence type="ECO:0000313" key="15">
    <source>
        <dbReference type="EMBL" id="PTM75260.1"/>
    </source>
</evidence>
<evidence type="ECO:0000256" key="5">
    <source>
        <dbReference type="ARBA" id="ARBA00022781"/>
    </source>
</evidence>
<keyword evidence="9 13" id="KW-0066">ATP synthesis</keyword>
<dbReference type="InterPro" id="IPR050059">
    <property type="entry name" value="ATP_synthase_B_chain"/>
</dbReference>
<evidence type="ECO:0000256" key="3">
    <source>
        <dbReference type="ARBA" id="ARBA00022547"/>
    </source>
</evidence>
<comment type="subcellular location">
    <subcellularLocation>
        <location evidence="13">Cell membrane</location>
        <topology evidence="13">Single-pass membrane protein</topology>
    </subcellularLocation>
    <subcellularLocation>
        <location evidence="12">Endomembrane system</location>
        <topology evidence="12">Single-pass membrane protein</topology>
    </subcellularLocation>
</comment>
<evidence type="ECO:0000256" key="10">
    <source>
        <dbReference type="ARBA" id="ARBA00025198"/>
    </source>
</evidence>
<dbReference type="Proteomes" id="UP000240800">
    <property type="component" value="Unassembled WGS sequence"/>
</dbReference>
<evidence type="ECO:0000256" key="1">
    <source>
        <dbReference type="ARBA" id="ARBA00005513"/>
    </source>
</evidence>
<keyword evidence="8 13" id="KW-0472">Membrane</keyword>
<feature type="coiled-coil region" evidence="14">
    <location>
        <begin position="48"/>
        <end position="97"/>
    </location>
</feature>
<reference evidence="15 16" key="1">
    <citation type="submission" date="2018-04" db="EMBL/GenBank/DDBJ databases">
        <title>Genomic Encyclopedia of Type Strains, Phase III (KMG-III): the genomes of soil and plant-associated and newly described type strains.</title>
        <authorList>
            <person name="Whitman W."/>
        </authorList>
    </citation>
    <scope>NUCLEOTIDE SEQUENCE [LARGE SCALE GENOMIC DNA]</scope>
    <source>
        <strain evidence="15 16">JA192</strain>
    </source>
</reference>
<evidence type="ECO:0000256" key="9">
    <source>
        <dbReference type="ARBA" id="ARBA00023310"/>
    </source>
</evidence>
<keyword evidence="6 13" id="KW-1133">Transmembrane helix</keyword>
<dbReference type="RefSeq" id="WP_108223534.1">
    <property type="nucleotide sequence ID" value="NZ_PZZW01000012.1"/>
</dbReference>
<evidence type="ECO:0000313" key="16">
    <source>
        <dbReference type="Proteomes" id="UP000240800"/>
    </source>
</evidence>
<keyword evidence="2 13" id="KW-0813">Transport</keyword>
<keyword evidence="4 13" id="KW-0812">Transmembrane</keyword>
<evidence type="ECO:0000256" key="11">
    <source>
        <dbReference type="ARBA" id="ARBA00025614"/>
    </source>
</evidence>
<name>A0ABX5J4I8_9RHOB</name>
<sequence length="234" mass="24593">MTFDWLTFAFQIANVLILLAILRHVLFRPVAAMIAERQRVLTASLGAAEAAEARARAAETEAAAAAAETLRQRAALLEEARQEAETLRRRLLAEARDAAAATARAAEAEAARTVEAAGAETLRRARDLALAIVGRALAAQPVPPDAAGYARRLAEALAHLPPDRRAALASGAGLRLAAPAPLAQVPEVAGLPPLPVETDPALIAGLELRSANGVLHNSLAHDIDRIAEALTHER</sequence>
<evidence type="ECO:0000256" key="12">
    <source>
        <dbReference type="ARBA" id="ARBA00037847"/>
    </source>
</evidence>
<dbReference type="PANTHER" id="PTHR33445">
    <property type="entry name" value="ATP SYNTHASE SUBUNIT B', CHLOROPLASTIC"/>
    <property type="match status" value="1"/>
</dbReference>
<proteinExistence type="inferred from homology"/>
<comment type="function">
    <text evidence="11">Component of the F(0) channel, it forms part of the peripheral stalk, linking F(1) to F(0). The b'-subunit is a diverged and duplicated form of b found in plants and photosynthetic bacteria.</text>
</comment>
<dbReference type="InterPro" id="IPR002146">
    <property type="entry name" value="ATP_synth_b/b'su_bac/chlpt"/>
</dbReference>
<comment type="function">
    <text evidence="10 13">F(1)F(0) ATP synthase produces ATP from ADP in the presence of a proton or sodium gradient. F-type ATPases consist of two structural domains, F(1) containing the extramembraneous catalytic core and F(0) containing the membrane proton channel, linked together by a central stalk and a peripheral stalk. During catalysis, ATP synthesis in the catalytic domain of F(1) is coupled via a rotary mechanism of the central stalk subunits to proton translocation.</text>
</comment>
<comment type="subunit">
    <text evidence="13">F-type ATPases have 2 components, F(1) - the catalytic core - and F(0) - the membrane proton channel. F(1) has five subunits: alpha(3), beta(3), gamma(1), delta(1), epsilon(1). F(0) has three main subunits: a(1), b(2) and c(10-14). The alpha and beta chains form an alternating ring which encloses part of the gamma chain. F(1) is attached to F(0) by a central stalk formed by the gamma and epsilon chains, while a peripheral stalk is formed by the delta and b chains.</text>
</comment>
<evidence type="ECO:0000256" key="14">
    <source>
        <dbReference type="SAM" id="Coils"/>
    </source>
</evidence>
<evidence type="ECO:0000256" key="8">
    <source>
        <dbReference type="ARBA" id="ARBA00023136"/>
    </source>
</evidence>
<evidence type="ECO:0000256" key="13">
    <source>
        <dbReference type="HAMAP-Rule" id="MF_01398"/>
    </source>
</evidence>
<keyword evidence="13" id="KW-1003">Cell membrane</keyword>
<evidence type="ECO:0000256" key="4">
    <source>
        <dbReference type="ARBA" id="ARBA00022692"/>
    </source>
</evidence>
<keyword evidence="5 13" id="KW-0375">Hydrogen ion transport</keyword>